<sequence length="147" mass="17129">MAAAASTAPMPRPGAQWPPHPPRVPPRPLRHRHIRPSTLLLALLLRRPRRSSAVVQGRRRPPPVRPLSPRRRRRLLPRRHARPPFLARNPNFSAKIYATEVTARIGGLMMEELVAMHSEFVRYYGLEKRQGRPDWMKWEELERLPSN</sequence>
<comment type="subcellular location">
    <subcellularLocation>
        <location evidence="1">Nucleus</location>
    </subcellularLocation>
</comment>
<feature type="compositionally biased region" description="Basic residues" evidence="3">
    <location>
        <begin position="57"/>
        <end position="74"/>
    </location>
</feature>
<dbReference type="EMBL" id="LR862151">
    <property type="protein sequence ID" value="CAD1833441.1"/>
    <property type="molecule type" value="Genomic_DNA"/>
</dbReference>
<dbReference type="PANTHER" id="PTHR46094:SF1">
    <property type="entry name" value="INTEGRATOR COMPLEX SUBUNIT 9"/>
    <property type="match status" value="1"/>
</dbReference>
<evidence type="ECO:0000313" key="4">
    <source>
        <dbReference type="EMBL" id="CAD1833441.1"/>
    </source>
</evidence>
<dbReference type="PANTHER" id="PTHR46094">
    <property type="entry name" value="INTEGRATOR COMPLEX SUBUNIT 9"/>
    <property type="match status" value="1"/>
</dbReference>
<evidence type="ECO:0000256" key="3">
    <source>
        <dbReference type="SAM" id="MobiDB-lite"/>
    </source>
</evidence>
<evidence type="ECO:0000256" key="1">
    <source>
        <dbReference type="ARBA" id="ARBA00004123"/>
    </source>
</evidence>
<gene>
    <name evidence="4" type="ORF">CB5_LOCUS16652</name>
</gene>
<protein>
    <submittedName>
        <fullName evidence="4">Uncharacterized protein</fullName>
    </submittedName>
</protein>
<keyword evidence="2" id="KW-0539">Nucleus</keyword>
<dbReference type="AlphaFoldDB" id="A0A6V7PRL5"/>
<reference evidence="4" key="1">
    <citation type="submission" date="2020-07" db="EMBL/GenBank/DDBJ databases">
        <authorList>
            <person name="Lin J."/>
        </authorList>
    </citation>
    <scope>NUCLEOTIDE SEQUENCE</scope>
</reference>
<feature type="compositionally biased region" description="Pro residues" evidence="3">
    <location>
        <begin position="10"/>
        <end position="27"/>
    </location>
</feature>
<dbReference type="GO" id="GO:0032039">
    <property type="term" value="C:integrator complex"/>
    <property type="evidence" value="ECO:0007669"/>
    <property type="project" value="InterPro"/>
</dbReference>
<feature type="region of interest" description="Disordered" evidence="3">
    <location>
        <begin position="50"/>
        <end position="74"/>
    </location>
</feature>
<proteinExistence type="predicted"/>
<dbReference type="InterPro" id="IPR027074">
    <property type="entry name" value="Integrator_9su"/>
</dbReference>
<feature type="region of interest" description="Disordered" evidence="3">
    <location>
        <begin position="1"/>
        <end position="32"/>
    </location>
</feature>
<name>A0A6V7PRL5_ANACO</name>
<evidence type="ECO:0000256" key="2">
    <source>
        <dbReference type="ARBA" id="ARBA00023242"/>
    </source>
</evidence>
<accession>A0A6V7PRL5</accession>
<organism evidence="4">
    <name type="scientific">Ananas comosus var. bracteatus</name>
    <name type="common">red pineapple</name>
    <dbReference type="NCBI Taxonomy" id="296719"/>
    <lineage>
        <taxon>Eukaryota</taxon>
        <taxon>Viridiplantae</taxon>
        <taxon>Streptophyta</taxon>
        <taxon>Embryophyta</taxon>
        <taxon>Tracheophyta</taxon>
        <taxon>Spermatophyta</taxon>
        <taxon>Magnoliopsida</taxon>
        <taxon>Liliopsida</taxon>
        <taxon>Poales</taxon>
        <taxon>Bromeliaceae</taxon>
        <taxon>Bromelioideae</taxon>
        <taxon>Ananas</taxon>
    </lineage>
</organism>
<dbReference type="GO" id="GO:0034472">
    <property type="term" value="P:snRNA 3'-end processing"/>
    <property type="evidence" value="ECO:0007669"/>
    <property type="project" value="TreeGrafter"/>
</dbReference>